<keyword evidence="3" id="KW-1185">Reference proteome</keyword>
<dbReference type="Proteomes" id="UP000000662">
    <property type="component" value="Chromosome 1"/>
</dbReference>
<dbReference type="GO" id="GO:0005737">
    <property type="term" value="C:cytoplasm"/>
    <property type="evidence" value="ECO:0007669"/>
    <property type="project" value="UniProtKB-ARBA"/>
</dbReference>
<organism evidence="2 3">
    <name type="scientific">Burkholderia ambifaria (strain ATCC BAA-244 / DSM 16087 / CCUG 44356 / LMG 19182 / AMMD)</name>
    <name type="common">Burkholderia cepacia (strain AMMD)</name>
    <dbReference type="NCBI Taxonomy" id="339670"/>
    <lineage>
        <taxon>Bacteria</taxon>
        <taxon>Pseudomonadati</taxon>
        <taxon>Pseudomonadota</taxon>
        <taxon>Betaproteobacteria</taxon>
        <taxon>Burkholderiales</taxon>
        <taxon>Burkholderiaceae</taxon>
        <taxon>Burkholderia</taxon>
        <taxon>Burkholderia cepacia complex</taxon>
    </lineage>
</organism>
<feature type="domain" description="CREG-like beta-barrel" evidence="1">
    <location>
        <begin position="34"/>
        <end position="172"/>
    </location>
</feature>
<accession>Q0BJB8</accession>
<dbReference type="Pfam" id="PF13883">
    <property type="entry name" value="CREG_beta-barrel"/>
    <property type="match status" value="1"/>
</dbReference>
<name>Q0BJB8_BURCM</name>
<sequence length="248" mass="27222">MRRRRAPKLARAARLRHPCRPVLPTAGVTVNIDPALALHLLHRCALGTLATHARDPQGFPYPTVVPFAPDANHRPVILVSGLAEHTRNLAADPRAGFLVVDAPDGDVLNAERATLLGRFAPLGDDPHVAARYTRYEPDAARYLALGDFAFWALDIERLRYIGGFGRMGWVDGTSLDALPPLAFDDERALWDAYESSSARRDGLDLLGVDRHGADWRCDGRRVRTPFDPLPDDAGALRERLIACAADVT</sequence>
<dbReference type="SUPFAM" id="SSF50475">
    <property type="entry name" value="FMN-binding split barrel"/>
    <property type="match status" value="1"/>
</dbReference>
<protein>
    <submittedName>
        <fullName evidence="2">Pyridoxamine 5'-phosphate oxidase-related, FMN-binding protein</fullName>
    </submittedName>
</protein>
<proteinExistence type="predicted"/>
<evidence type="ECO:0000313" key="3">
    <source>
        <dbReference type="Proteomes" id="UP000000662"/>
    </source>
</evidence>
<dbReference type="Gene3D" id="2.30.110.10">
    <property type="entry name" value="Electron Transport, Fmn-binding Protein, Chain A"/>
    <property type="match status" value="1"/>
</dbReference>
<dbReference type="EMBL" id="CP000440">
    <property type="protein sequence ID" value="ABI85755.1"/>
    <property type="molecule type" value="Genomic_DNA"/>
</dbReference>
<reference evidence="2" key="1">
    <citation type="submission" date="2009-01" db="EMBL/GenBank/DDBJ databases">
        <title>Complete sequence of Chromosome 1 of Burkholderia cepacia AMMD.</title>
        <authorList>
            <consortium name="US DOE Joint Genome Institute"/>
            <person name="Copeland A."/>
            <person name="Lucas S."/>
            <person name="Lapidus A."/>
            <person name="Barry K."/>
            <person name="Detter J.C."/>
            <person name="Glavina del Rio T."/>
            <person name="Hammon N."/>
            <person name="Israni S."/>
            <person name="Pitluck S."/>
            <person name="Bruce D."/>
            <person name="Chain P."/>
            <person name="Malfatti S."/>
            <person name="Shin M."/>
            <person name="Vergez L."/>
            <person name="Schmutz J."/>
            <person name="Larimer F."/>
            <person name="Land M."/>
            <person name="Hauser L."/>
            <person name="Kyrpides N."/>
            <person name="Kim E."/>
            <person name="Parke J."/>
            <person name="Coenye T."/>
            <person name="Konstantinidis K."/>
            <person name="Ramette A."/>
            <person name="Tiedje J."/>
            <person name="Richardson P."/>
        </authorList>
    </citation>
    <scope>NUCLEOTIDE SEQUENCE [LARGE SCALE GENOMIC DNA]</scope>
    <source>
        <strain evidence="2">AMMD</strain>
    </source>
</reference>
<dbReference type="AlphaFoldDB" id="Q0BJB8"/>
<gene>
    <name evidence="2" type="ordered locus">Bamb_0194</name>
</gene>
<dbReference type="InterPro" id="IPR055343">
    <property type="entry name" value="CREG_beta-barrel"/>
</dbReference>
<dbReference type="KEGG" id="bam:Bamb_0194"/>
<dbReference type="PANTHER" id="PTHR13343">
    <property type="entry name" value="CREG1 PROTEIN"/>
    <property type="match status" value="1"/>
</dbReference>
<dbReference type="eggNOG" id="COG0748">
    <property type="taxonomic scope" value="Bacteria"/>
</dbReference>
<evidence type="ECO:0000259" key="1">
    <source>
        <dbReference type="Pfam" id="PF13883"/>
    </source>
</evidence>
<dbReference type="InterPro" id="IPR012349">
    <property type="entry name" value="Split_barrel_FMN-bd"/>
</dbReference>
<evidence type="ECO:0000313" key="2">
    <source>
        <dbReference type="EMBL" id="ABI85755.1"/>
    </source>
</evidence>
<dbReference type="PANTHER" id="PTHR13343:SF17">
    <property type="entry name" value="CELLULAR REPRESSOR OF E1A-STIMULATED GENES, ISOFORM A"/>
    <property type="match status" value="1"/>
</dbReference>